<dbReference type="Pfam" id="PF02824">
    <property type="entry name" value="TGS"/>
    <property type="match status" value="1"/>
</dbReference>
<dbReference type="InterPro" id="IPR004095">
    <property type="entry name" value="TGS"/>
</dbReference>
<dbReference type="InterPro" id="IPR003607">
    <property type="entry name" value="HD/PDEase_dom"/>
</dbReference>
<accession>A0A0R2KX55</accession>
<keyword evidence="3" id="KW-0342">GTP-binding</keyword>
<protein>
    <recommendedName>
        <fullName evidence="2">GTP diphosphokinase</fullName>
        <ecNumber evidence="2">2.7.6.5</ecNumber>
    </recommendedName>
</protein>
<feature type="domain" description="HD" evidence="7">
    <location>
        <begin position="54"/>
        <end position="153"/>
    </location>
</feature>
<comment type="similarity">
    <text evidence="5">Belongs to the relA/spoT family.</text>
</comment>
<comment type="catalytic activity">
    <reaction evidence="4">
        <text>GTP + ATP = guanosine 3'-diphosphate 5'-triphosphate + AMP</text>
        <dbReference type="Rhea" id="RHEA:22088"/>
        <dbReference type="ChEBI" id="CHEBI:30616"/>
        <dbReference type="ChEBI" id="CHEBI:37565"/>
        <dbReference type="ChEBI" id="CHEBI:142410"/>
        <dbReference type="ChEBI" id="CHEBI:456215"/>
        <dbReference type="EC" id="2.7.6.5"/>
    </reaction>
</comment>
<evidence type="ECO:0000256" key="5">
    <source>
        <dbReference type="RuleBase" id="RU003847"/>
    </source>
</evidence>
<dbReference type="Pfam" id="PF19296">
    <property type="entry name" value="RelA_AH_RIS"/>
    <property type="match status" value="1"/>
</dbReference>
<dbReference type="FunFam" id="3.10.20.30:FF:000002">
    <property type="entry name" value="GTP pyrophosphokinase (RelA/SpoT)"/>
    <property type="match status" value="1"/>
</dbReference>
<dbReference type="InterPro" id="IPR002912">
    <property type="entry name" value="ACT_dom"/>
</dbReference>
<keyword evidence="10" id="KW-1185">Reference proteome</keyword>
<evidence type="ECO:0000256" key="1">
    <source>
        <dbReference type="ARBA" id="ARBA00004976"/>
    </source>
</evidence>
<evidence type="ECO:0000256" key="4">
    <source>
        <dbReference type="ARBA" id="ARBA00048244"/>
    </source>
</evidence>
<gene>
    <name evidence="9" type="ORF">IV81_GL001725</name>
</gene>
<dbReference type="Gene3D" id="1.10.3210.10">
    <property type="entry name" value="Hypothetical protein af1432"/>
    <property type="match status" value="1"/>
</dbReference>
<keyword evidence="9" id="KW-0378">Hydrolase</keyword>
<dbReference type="Gene3D" id="3.10.20.30">
    <property type="match status" value="1"/>
</dbReference>
<feature type="compositionally biased region" description="Basic and acidic residues" evidence="6">
    <location>
        <begin position="563"/>
        <end position="589"/>
    </location>
</feature>
<dbReference type="InterPro" id="IPR012675">
    <property type="entry name" value="Beta-grasp_dom_sf"/>
</dbReference>
<evidence type="ECO:0000313" key="9">
    <source>
        <dbReference type="EMBL" id="KRN94082.1"/>
    </source>
</evidence>
<dbReference type="GO" id="GO:0005525">
    <property type="term" value="F:GTP binding"/>
    <property type="evidence" value="ECO:0007669"/>
    <property type="project" value="UniProtKB-KW"/>
</dbReference>
<comment type="caution">
    <text evidence="9">The sequence shown here is derived from an EMBL/GenBank/DDBJ whole genome shotgun (WGS) entry which is preliminary data.</text>
</comment>
<keyword evidence="3" id="KW-0547">Nucleotide-binding</keyword>
<comment type="pathway">
    <text evidence="1">Purine metabolism; ppGpp biosynthesis; ppGpp from GTP: step 1/2.</text>
</comment>
<dbReference type="PANTHER" id="PTHR21262:SF31">
    <property type="entry name" value="GTP PYROPHOSPHOKINASE"/>
    <property type="match status" value="1"/>
</dbReference>
<dbReference type="Pfam" id="PF13328">
    <property type="entry name" value="HD_4"/>
    <property type="match status" value="1"/>
</dbReference>
<dbReference type="InterPro" id="IPR007685">
    <property type="entry name" value="RelA_SpoT"/>
</dbReference>
<dbReference type="Pfam" id="PF13291">
    <property type="entry name" value="ACT_4"/>
    <property type="match status" value="1"/>
</dbReference>
<dbReference type="FunFam" id="3.30.460.10:FF:000001">
    <property type="entry name" value="GTP pyrophosphokinase RelA"/>
    <property type="match status" value="1"/>
</dbReference>
<dbReference type="Pfam" id="PF04607">
    <property type="entry name" value="RelA_SpoT"/>
    <property type="match status" value="1"/>
</dbReference>
<dbReference type="SUPFAM" id="SSF81271">
    <property type="entry name" value="TGS-like"/>
    <property type="match status" value="1"/>
</dbReference>
<dbReference type="SUPFAM" id="SSF81301">
    <property type="entry name" value="Nucleotidyltransferase"/>
    <property type="match status" value="1"/>
</dbReference>
<dbReference type="SUPFAM" id="SSF109604">
    <property type="entry name" value="HD-domain/PDEase-like"/>
    <property type="match status" value="1"/>
</dbReference>
<evidence type="ECO:0000259" key="7">
    <source>
        <dbReference type="PROSITE" id="PS51831"/>
    </source>
</evidence>
<dbReference type="FunFam" id="1.10.3210.10:FF:000001">
    <property type="entry name" value="GTP pyrophosphokinase RelA"/>
    <property type="match status" value="1"/>
</dbReference>
<dbReference type="InterPro" id="IPR043519">
    <property type="entry name" value="NT_sf"/>
</dbReference>
<dbReference type="UniPathway" id="UPA00908">
    <property type="reaction ID" value="UER00884"/>
</dbReference>
<feature type="region of interest" description="Disordered" evidence="6">
    <location>
        <begin position="563"/>
        <end position="598"/>
    </location>
</feature>
<comment type="function">
    <text evidence="5">In eubacteria ppGpp (guanosine 3'-diphosphate 5'-diphosphate) is a mediator of the stringent response that coordinates a variety of cellular activities in response to changes in nutritional abundance.</text>
</comment>
<dbReference type="SUPFAM" id="SSF55021">
    <property type="entry name" value="ACT-like"/>
    <property type="match status" value="1"/>
</dbReference>
<feature type="domain" description="TGS" evidence="8">
    <location>
        <begin position="398"/>
        <end position="459"/>
    </location>
</feature>
<dbReference type="SMART" id="SM00954">
    <property type="entry name" value="RelA_SpoT"/>
    <property type="match status" value="1"/>
</dbReference>
<evidence type="ECO:0000256" key="2">
    <source>
        <dbReference type="ARBA" id="ARBA00013251"/>
    </source>
</evidence>
<dbReference type="InterPro" id="IPR012676">
    <property type="entry name" value="TGS-like"/>
</dbReference>
<dbReference type="Proteomes" id="UP000051859">
    <property type="component" value="Unassembled WGS sequence"/>
</dbReference>
<dbReference type="GO" id="GO:0015970">
    <property type="term" value="P:guanosine tetraphosphate biosynthetic process"/>
    <property type="evidence" value="ECO:0007669"/>
    <property type="project" value="UniProtKB-UniPathway"/>
</dbReference>
<dbReference type="GO" id="GO:0005886">
    <property type="term" value="C:plasma membrane"/>
    <property type="evidence" value="ECO:0007669"/>
    <property type="project" value="TreeGrafter"/>
</dbReference>
<dbReference type="CDD" id="cd05399">
    <property type="entry name" value="NT_Rel-Spo_like"/>
    <property type="match status" value="1"/>
</dbReference>
<dbReference type="CDD" id="cd00077">
    <property type="entry name" value="HDc"/>
    <property type="match status" value="1"/>
</dbReference>
<dbReference type="PROSITE" id="PS51831">
    <property type="entry name" value="HD"/>
    <property type="match status" value="1"/>
</dbReference>
<dbReference type="PATRIC" id="fig|331679.3.peg.1762"/>
<sequence>MVILMSKEPVLSANDVMNMCRQYMNDQHIAFVQKACDFASYVHKDQYRQSGEPYIMHPIQVAGILANLKMDPETVSAGFLHDTVEDTLITLGDIEELFGKDVAVIVDGVSKISKIKYKSNQEQLAENHRKLLLAMSRDIRVIIVKLADRLHNMRTLQHLRPDKQRRISNETLEIYAPLAERLGISTIKWELEDISLRYLNPQQYYRIVHLMNSRRNQREGYINSAITELKSAIKDLQLEHTEIYGRPKHIYSVYRKMVDQHKQFSQIYDLLAIRVITDSVRDCYAVLGAIHAKWKPIPGRFKDYIAMPKANMYQSLHTTVVGPEGRPLEIQIRTEEMHRVAEYGVAAHWAYKEGITDELSQNSTDAKLNWFKEIVELQDESNDASDFMEGVKGDLFGDRVYAFTPKGDVYELPKGAGPLDLAYTIHTEVGNHATGAKVNGKIVPLDYTIKNGDIVEILTSKSSVGPSRDWVKLVSTRRARNKIKQFFRQEDHEENVDKGRDILTRQLEQTGYDPAVLMDEPHLKVIADKLNFSQVDDLLAAVGFGDLAPVGVANRLTKDVRKQAEEDRQREAQKQLLESHETISNENKNRNKKKKSSSEGIIIEGADNLLVRLSHCCNPVPGDEIVGYITKGRGVSVHRTECPNVRHAEEQGERIISVSWENPDDETGNYSADLEVQGYNRNGMLNDVLKSVNNSTRTLSSVNGKLDHNRMVVISMTVGVRNLAHLERVMDSLKNVKDVYVVKRPTH</sequence>
<dbReference type="InterPro" id="IPR006674">
    <property type="entry name" value="HD_domain"/>
</dbReference>
<dbReference type="CDD" id="cd01668">
    <property type="entry name" value="TGS_RSH"/>
    <property type="match status" value="1"/>
</dbReference>
<evidence type="ECO:0000256" key="6">
    <source>
        <dbReference type="SAM" id="MobiDB-lite"/>
    </source>
</evidence>
<evidence type="ECO:0000256" key="3">
    <source>
        <dbReference type="ARBA" id="ARBA00023134"/>
    </source>
</evidence>
<dbReference type="InterPro" id="IPR045865">
    <property type="entry name" value="ACT-like_dom_sf"/>
</dbReference>
<dbReference type="AlphaFoldDB" id="A0A0R2KX55"/>
<dbReference type="CDD" id="cd04876">
    <property type="entry name" value="ACT_RelA-SpoT"/>
    <property type="match status" value="1"/>
</dbReference>
<proteinExistence type="inferred from homology"/>
<dbReference type="InterPro" id="IPR033655">
    <property type="entry name" value="TGS_RelA/SpoT"/>
</dbReference>
<name>A0A0R2KX55_9LACO</name>
<dbReference type="Gene3D" id="3.30.460.10">
    <property type="entry name" value="Beta Polymerase, domain 2"/>
    <property type="match status" value="1"/>
</dbReference>
<dbReference type="Gene3D" id="3.30.70.260">
    <property type="match status" value="1"/>
</dbReference>
<reference evidence="9 10" key="1">
    <citation type="journal article" date="2015" name="Genome Announc.">
        <title>Expanding the biotechnology potential of lactobacilli through comparative genomics of 213 strains and associated genera.</title>
        <authorList>
            <person name="Sun Z."/>
            <person name="Harris H.M."/>
            <person name="McCann A."/>
            <person name="Guo C."/>
            <person name="Argimon S."/>
            <person name="Zhang W."/>
            <person name="Yang X."/>
            <person name="Jeffery I.B."/>
            <person name="Cooney J.C."/>
            <person name="Kagawa T.F."/>
            <person name="Liu W."/>
            <person name="Song Y."/>
            <person name="Salvetti E."/>
            <person name="Wrobel A."/>
            <person name="Rasinkangas P."/>
            <person name="Parkhill J."/>
            <person name="Rea M.C."/>
            <person name="O'Sullivan O."/>
            <person name="Ritari J."/>
            <person name="Douillard F.P."/>
            <person name="Paul Ross R."/>
            <person name="Yang R."/>
            <person name="Briner A.E."/>
            <person name="Felis G.E."/>
            <person name="de Vos W.M."/>
            <person name="Barrangou R."/>
            <person name="Klaenhammer T.R."/>
            <person name="Caufield P.W."/>
            <person name="Cui Y."/>
            <person name="Zhang H."/>
            <person name="O'Toole P.W."/>
        </authorList>
    </citation>
    <scope>NUCLEOTIDE SEQUENCE [LARGE SCALE GENOMIC DNA]</scope>
    <source>
        <strain evidence="9 10">DSM 18001</strain>
    </source>
</reference>
<dbReference type="InterPro" id="IPR004811">
    <property type="entry name" value="RelA/Spo_fam"/>
</dbReference>
<dbReference type="EC" id="2.7.6.5" evidence="2"/>
<organism evidence="9 10">
    <name type="scientific">Pediococcus stilesii</name>
    <dbReference type="NCBI Taxonomy" id="331679"/>
    <lineage>
        <taxon>Bacteria</taxon>
        <taxon>Bacillati</taxon>
        <taxon>Bacillota</taxon>
        <taxon>Bacilli</taxon>
        <taxon>Lactobacillales</taxon>
        <taxon>Lactobacillaceae</taxon>
        <taxon>Pediococcus</taxon>
    </lineage>
</organism>
<evidence type="ECO:0000313" key="10">
    <source>
        <dbReference type="Proteomes" id="UP000051859"/>
    </source>
</evidence>
<evidence type="ECO:0000259" key="8">
    <source>
        <dbReference type="PROSITE" id="PS51880"/>
    </source>
</evidence>
<dbReference type="SMART" id="SM00471">
    <property type="entry name" value="HDc"/>
    <property type="match status" value="1"/>
</dbReference>
<dbReference type="InterPro" id="IPR045600">
    <property type="entry name" value="RelA/SpoT_AH_RIS"/>
</dbReference>
<dbReference type="EMBL" id="JQBX01000008">
    <property type="protein sequence ID" value="KRN94082.1"/>
    <property type="molecule type" value="Genomic_DNA"/>
</dbReference>
<dbReference type="GO" id="GO:0008728">
    <property type="term" value="F:GTP diphosphokinase activity"/>
    <property type="evidence" value="ECO:0007669"/>
    <property type="project" value="UniProtKB-EC"/>
</dbReference>
<dbReference type="PANTHER" id="PTHR21262">
    <property type="entry name" value="GUANOSINE-3',5'-BIS DIPHOSPHATE 3'-PYROPHOSPHOHYDROLASE"/>
    <property type="match status" value="1"/>
</dbReference>
<dbReference type="PROSITE" id="PS51880">
    <property type="entry name" value="TGS"/>
    <property type="match status" value="1"/>
</dbReference>
<dbReference type="GO" id="GO:0016787">
    <property type="term" value="F:hydrolase activity"/>
    <property type="evidence" value="ECO:0007669"/>
    <property type="project" value="UniProtKB-KW"/>
</dbReference>
<dbReference type="STRING" id="331679.IV81_GL001725"/>
<dbReference type="NCBIfam" id="TIGR00691">
    <property type="entry name" value="spoT_relA"/>
    <property type="match status" value="1"/>
</dbReference>